<evidence type="ECO:0000256" key="10">
    <source>
        <dbReference type="ARBA" id="ARBA00023002"/>
    </source>
</evidence>
<dbReference type="PANTHER" id="PTHR46056:SF12">
    <property type="entry name" value="LONG-CHAIN-ALCOHOL OXIDASE"/>
    <property type="match status" value="1"/>
</dbReference>
<evidence type="ECO:0000259" key="18">
    <source>
        <dbReference type="Pfam" id="PF05199"/>
    </source>
</evidence>
<evidence type="ECO:0000256" key="2">
    <source>
        <dbReference type="ARBA" id="ARBA00003842"/>
    </source>
</evidence>
<protein>
    <recommendedName>
        <fullName evidence="5 12">Long-chain-alcohol oxidase</fullName>
        <ecNumber evidence="5 12">1.1.3.20</ecNumber>
    </recommendedName>
</protein>
<evidence type="ECO:0000256" key="9">
    <source>
        <dbReference type="ARBA" id="ARBA00022989"/>
    </source>
</evidence>
<evidence type="ECO:0000256" key="16">
    <source>
        <dbReference type="SAM" id="Phobius"/>
    </source>
</evidence>
<reference evidence="19" key="1">
    <citation type="submission" date="2023-03" db="EMBL/GenBank/DDBJ databases">
        <authorList>
            <person name="Julca I."/>
        </authorList>
    </citation>
    <scope>NUCLEOTIDE SEQUENCE</scope>
</reference>
<evidence type="ECO:0000313" key="19">
    <source>
        <dbReference type="EMBL" id="CAI9107588.1"/>
    </source>
</evidence>
<dbReference type="GO" id="GO:0016020">
    <property type="term" value="C:membrane"/>
    <property type="evidence" value="ECO:0007669"/>
    <property type="project" value="UniProtKB-SubCell"/>
</dbReference>
<keyword evidence="6" id="KW-0285">Flavoprotein</keyword>
<keyword evidence="7 16" id="KW-0812">Transmembrane</keyword>
<evidence type="ECO:0000313" key="20">
    <source>
        <dbReference type="Proteomes" id="UP001161247"/>
    </source>
</evidence>
<dbReference type="Pfam" id="PF00732">
    <property type="entry name" value="GMC_oxred_N"/>
    <property type="match status" value="2"/>
</dbReference>
<keyword evidence="20" id="KW-1185">Reference proteome</keyword>
<dbReference type="GO" id="GO:0050660">
    <property type="term" value="F:flavin adenine dinucleotide binding"/>
    <property type="evidence" value="ECO:0007669"/>
    <property type="project" value="InterPro"/>
</dbReference>
<comment type="function">
    <text evidence="2 12">Long-chain fatty alcohol oxidase involved in the omega-oxidation pathway of lipid degradation.</text>
</comment>
<feature type="domain" description="Glucose-methanol-choline oxidoreductase N-terminal" evidence="17">
    <location>
        <begin position="290"/>
        <end position="362"/>
    </location>
</feature>
<feature type="active site" description="Proton acceptor" evidence="13">
    <location>
        <position position="598"/>
    </location>
</feature>
<organism evidence="19 20">
    <name type="scientific">Oldenlandia corymbosa var. corymbosa</name>
    <dbReference type="NCBI Taxonomy" id="529605"/>
    <lineage>
        <taxon>Eukaryota</taxon>
        <taxon>Viridiplantae</taxon>
        <taxon>Streptophyta</taxon>
        <taxon>Embryophyta</taxon>
        <taxon>Tracheophyta</taxon>
        <taxon>Spermatophyta</taxon>
        <taxon>Magnoliopsida</taxon>
        <taxon>eudicotyledons</taxon>
        <taxon>Gunneridae</taxon>
        <taxon>Pentapetalae</taxon>
        <taxon>asterids</taxon>
        <taxon>lamiids</taxon>
        <taxon>Gentianales</taxon>
        <taxon>Rubiaceae</taxon>
        <taxon>Rubioideae</taxon>
        <taxon>Spermacoceae</taxon>
        <taxon>Hedyotis-Oldenlandia complex</taxon>
        <taxon>Oldenlandia</taxon>
    </lineage>
</organism>
<evidence type="ECO:0000256" key="11">
    <source>
        <dbReference type="ARBA" id="ARBA00023136"/>
    </source>
</evidence>
<keyword evidence="11 12" id="KW-0472">Membrane</keyword>
<dbReference type="EMBL" id="OX459122">
    <property type="protein sequence ID" value="CAI9107588.1"/>
    <property type="molecule type" value="Genomic_DNA"/>
</dbReference>
<evidence type="ECO:0000256" key="15">
    <source>
        <dbReference type="SAM" id="MobiDB-lite"/>
    </source>
</evidence>
<evidence type="ECO:0000256" key="1">
    <source>
        <dbReference type="ARBA" id="ARBA00000920"/>
    </source>
</evidence>
<evidence type="ECO:0000256" key="4">
    <source>
        <dbReference type="ARBA" id="ARBA00010790"/>
    </source>
</evidence>
<gene>
    <name evidence="19" type="ORF">OLC1_LOCUS15868</name>
</gene>
<dbReference type="InterPro" id="IPR012400">
    <property type="entry name" value="Long_Oxdase"/>
</dbReference>
<feature type="region of interest" description="Disordered" evidence="15">
    <location>
        <begin position="1"/>
        <end position="20"/>
    </location>
</feature>
<keyword evidence="8 14" id="KW-0274">FAD</keyword>
<comment type="subcellular location">
    <subcellularLocation>
        <location evidence="3 12">Membrane</location>
    </subcellularLocation>
</comment>
<evidence type="ECO:0000256" key="13">
    <source>
        <dbReference type="PIRSR" id="PIRSR028937-1"/>
    </source>
</evidence>
<dbReference type="PIRSF" id="PIRSF028937">
    <property type="entry name" value="Lg_Ch_AO"/>
    <property type="match status" value="1"/>
</dbReference>
<evidence type="ECO:0000256" key="3">
    <source>
        <dbReference type="ARBA" id="ARBA00004370"/>
    </source>
</evidence>
<accession>A0AAV1DIQ2</accession>
<evidence type="ECO:0000256" key="6">
    <source>
        <dbReference type="ARBA" id="ARBA00022630"/>
    </source>
</evidence>
<dbReference type="EC" id="1.1.3.20" evidence="5 12"/>
<name>A0AAV1DIQ2_OLDCO</name>
<evidence type="ECO:0000256" key="14">
    <source>
        <dbReference type="PIRSR" id="PIRSR028937-2"/>
    </source>
</evidence>
<evidence type="ECO:0000256" key="8">
    <source>
        <dbReference type="ARBA" id="ARBA00022827"/>
    </source>
</evidence>
<comment type="catalytic activity">
    <reaction evidence="1 12">
        <text>a long-chain primary fatty alcohol + O2 = a long-chain fatty aldehyde + H2O2</text>
        <dbReference type="Rhea" id="RHEA:22756"/>
        <dbReference type="ChEBI" id="CHEBI:15379"/>
        <dbReference type="ChEBI" id="CHEBI:16240"/>
        <dbReference type="ChEBI" id="CHEBI:17176"/>
        <dbReference type="ChEBI" id="CHEBI:77396"/>
        <dbReference type="EC" id="1.1.3.20"/>
    </reaction>
</comment>
<feature type="compositionally biased region" description="Basic residues" evidence="15">
    <location>
        <begin position="1"/>
        <end position="11"/>
    </location>
</feature>
<dbReference type="InterPro" id="IPR007867">
    <property type="entry name" value="GMC_OxRtase_C"/>
</dbReference>
<dbReference type="GO" id="GO:0046577">
    <property type="term" value="F:long-chain-alcohol oxidase activity"/>
    <property type="evidence" value="ECO:0007669"/>
    <property type="project" value="UniProtKB-EC"/>
</dbReference>
<evidence type="ECO:0000256" key="5">
    <source>
        <dbReference type="ARBA" id="ARBA00013125"/>
    </source>
</evidence>
<evidence type="ECO:0000256" key="12">
    <source>
        <dbReference type="PIRNR" id="PIRNR028937"/>
    </source>
</evidence>
<dbReference type="AlphaFoldDB" id="A0AAV1DIQ2"/>
<evidence type="ECO:0000259" key="17">
    <source>
        <dbReference type="Pfam" id="PF00732"/>
    </source>
</evidence>
<proteinExistence type="inferred from homology"/>
<feature type="transmembrane region" description="Helical" evidence="16">
    <location>
        <begin position="148"/>
        <end position="171"/>
    </location>
</feature>
<evidence type="ECO:0000256" key="7">
    <source>
        <dbReference type="ARBA" id="ARBA00022692"/>
    </source>
</evidence>
<dbReference type="Proteomes" id="UP001161247">
    <property type="component" value="Chromosome 5"/>
</dbReference>
<dbReference type="Gene3D" id="3.50.50.60">
    <property type="entry name" value="FAD/NAD(P)-binding domain"/>
    <property type="match status" value="2"/>
</dbReference>
<dbReference type="InterPro" id="IPR036188">
    <property type="entry name" value="FAD/NAD-bd_sf"/>
</dbReference>
<dbReference type="PANTHER" id="PTHR46056">
    <property type="entry name" value="LONG-CHAIN-ALCOHOL OXIDASE"/>
    <property type="match status" value="1"/>
</dbReference>
<keyword evidence="9 16" id="KW-1133">Transmembrane helix</keyword>
<dbReference type="SUPFAM" id="SSF51905">
    <property type="entry name" value="FAD/NAD(P)-binding domain"/>
    <property type="match status" value="1"/>
</dbReference>
<feature type="binding site" evidence="14">
    <location>
        <begin position="242"/>
        <end position="257"/>
    </location>
    <ligand>
        <name>FAD</name>
        <dbReference type="ChEBI" id="CHEBI:57692"/>
    </ligand>
</feature>
<feature type="domain" description="Glucose-methanol-choline oxidoreductase N-terminal" evidence="17">
    <location>
        <begin position="367"/>
        <end position="426"/>
    </location>
</feature>
<comment type="similarity">
    <text evidence="4 12">Belongs to the GMC oxidoreductase family.</text>
</comment>
<keyword evidence="10 12" id="KW-0560">Oxidoreductase</keyword>
<dbReference type="Pfam" id="PF05199">
    <property type="entry name" value="GMC_oxred_C"/>
    <property type="match status" value="1"/>
</dbReference>
<dbReference type="InterPro" id="IPR000172">
    <property type="entry name" value="GMC_OxRdtase_N"/>
</dbReference>
<sequence>MEGKAKNHHPLLSRPSRKEGYNHGFSPSQIQALAAACEAFFPSLSPVSTTQNQDDCVYDDNALQRFYNTSGSQYPFPDEVAEIMVKWGSPDAIPLLKFVLKLLSTRLGTFLACGLICLDWNWPFVHKFSELSVNKRESILQEWTKETFLFPLRIVFLMVKMMCCFVFFSWIDENFKNPFWDAIGYEVDDSKQDLAEPRKDRPLEKGVIETRKENDSTLKNSLIQKGLYVKDDPNDNVIKVRCDVVIVGSGCGGGVAAAILAASGQKVVVLEKGHYFVPEDYSGLEGPAFNEMYQLGGKLTTLDGKVFILAGSTVGGGTAVNWSASIKTPDHVLKEWSTKQKIPLYGSSAYLTAMDAVFKRLGDGAMRNRCRGVIAAVESKNSTNRMLEIEAKVTISACGAILTPPLLLNSGLKNKNIGRNLHLHPVLMAWGYFPESGSELKGKCFEGGIITRVHKVNVGDSNADCIIECAAMGPSSYASLVPWTSGRDMKERMRKYSRTASIFALVRDQGSGEVMEEGRIKYRLDGVDKENIKVGLRQALRILVAAGAVEVGTFRSDGQKLCCKGIKDMELEEFLDNVTALPGPKSKSEEWGMYCSAHQMSSCRMGANEEDGAVDEKGECWEAEGLFVCDGSVIPTAIGVNPMITIQSTAYCLSKRIAELLREGKYHLDDYY</sequence>
<feature type="domain" description="Glucose-methanol-choline oxidoreductase C-terminal" evidence="18">
    <location>
        <begin position="519"/>
        <end position="650"/>
    </location>
</feature>